<evidence type="ECO:0000313" key="2">
    <source>
        <dbReference type="EMBL" id="MYD90613.1"/>
    </source>
</evidence>
<dbReference type="EMBL" id="VXPY01000069">
    <property type="protein sequence ID" value="MYD90613.1"/>
    <property type="molecule type" value="Genomic_DNA"/>
</dbReference>
<dbReference type="InterPro" id="IPR036237">
    <property type="entry name" value="Xyl_isomerase-like_sf"/>
</dbReference>
<dbReference type="GO" id="GO:0016853">
    <property type="term" value="F:isomerase activity"/>
    <property type="evidence" value="ECO:0007669"/>
    <property type="project" value="UniProtKB-KW"/>
</dbReference>
<protein>
    <submittedName>
        <fullName evidence="2">Sugar phosphate isomerase/epimerase</fullName>
    </submittedName>
</protein>
<proteinExistence type="predicted"/>
<accession>A0A6B1DVB4</accession>
<gene>
    <name evidence="2" type="ORF">F4Y08_09805</name>
</gene>
<dbReference type="InterPro" id="IPR050312">
    <property type="entry name" value="IolE/XylAMocC-like"/>
</dbReference>
<dbReference type="PANTHER" id="PTHR12110">
    <property type="entry name" value="HYDROXYPYRUVATE ISOMERASE"/>
    <property type="match status" value="1"/>
</dbReference>
<dbReference type="InterPro" id="IPR013022">
    <property type="entry name" value="Xyl_isomerase-like_TIM-brl"/>
</dbReference>
<organism evidence="2">
    <name type="scientific">Caldilineaceae bacterium SB0662_bin_9</name>
    <dbReference type="NCBI Taxonomy" id="2605258"/>
    <lineage>
        <taxon>Bacteria</taxon>
        <taxon>Bacillati</taxon>
        <taxon>Chloroflexota</taxon>
        <taxon>Caldilineae</taxon>
        <taxon>Caldilineales</taxon>
        <taxon>Caldilineaceae</taxon>
    </lineage>
</organism>
<dbReference type="SUPFAM" id="SSF51658">
    <property type="entry name" value="Xylose isomerase-like"/>
    <property type="match status" value="1"/>
</dbReference>
<reference evidence="2" key="1">
    <citation type="submission" date="2019-09" db="EMBL/GenBank/DDBJ databases">
        <title>Characterisation of the sponge microbiome using genome-centric metagenomics.</title>
        <authorList>
            <person name="Engelberts J.P."/>
            <person name="Robbins S.J."/>
            <person name="De Goeij J.M."/>
            <person name="Aranda M."/>
            <person name="Bell S.C."/>
            <person name="Webster N.S."/>
        </authorList>
    </citation>
    <scope>NUCLEOTIDE SEQUENCE</scope>
    <source>
        <strain evidence="2">SB0662_bin_9</strain>
    </source>
</reference>
<keyword evidence="2" id="KW-0413">Isomerase</keyword>
<evidence type="ECO:0000259" key="1">
    <source>
        <dbReference type="Pfam" id="PF01261"/>
    </source>
</evidence>
<dbReference type="Pfam" id="PF01261">
    <property type="entry name" value="AP_endonuc_2"/>
    <property type="match status" value="1"/>
</dbReference>
<dbReference type="PANTHER" id="PTHR12110:SF53">
    <property type="entry name" value="BLR5974 PROTEIN"/>
    <property type="match status" value="1"/>
</dbReference>
<dbReference type="Gene3D" id="3.20.20.150">
    <property type="entry name" value="Divalent-metal-dependent TIM barrel enzymes"/>
    <property type="match status" value="1"/>
</dbReference>
<feature type="domain" description="Xylose isomerase-like TIM barrel" evidence="1">
    <location>
        <begin position="23"/>
        <end position="276"/>
    </location>
</feature>
<name>A0A6B1DVB4_9CHLR</name>
<sequence length="284" mass="30988">MKGLSCNSALFAHIDVVECMGILADHGFQAIDVSLELEPPFLPVPKPHMYVDADAAERARVVQGAKAAGLDFGTCNAHTNLIDGDPEARARNLDFVLGGMRLAADLGCQYVITGGGMKNMYGREGTYWQRLLDAMAVILPAGEELGVTLLLECASLPGCLVHDLRGMRRLFAEDGMDSLQVLFDPAHYLVRGDDVTAAYRELAPRVRHIHAKDALGRVEDFEFPPLGEGEIDFRSLIQAVHDTGFAGYIALEYEGFAWGHTPDPLRILREGRDFLLAHLEATAG</sequence>
<dbReference type="AlphaFoldDB" id="A0A6B1DVB4"/>
<comment type="caution">
    <text evidence="2">The sequence shown here is derived from an EMBL/GenBank/DDBJ whole genome shotgun (WGS) entry which is preliminary data.</text>
</comment>